<organism evidence="4 5">
    <name type="scientific">Daphnia pulex</name>
    <name type="common">Water flea</name>
    <dbReference type="NCBI Taxonomy" id="6669"/>
    <lineage>
        <taxon>Eukaryota</taxon>
        <taxon>Metazoa</taxon>
        <taxon>Ecdysozoa</taxon>
        <taxon>Arthropoda</taxon>
        <taxon>Crustacea</taxon>
        <taxon>Branchiopoda</taxon>
        <taxon>Diplostraca</taxon>
        <taxon>Cladocera</taxon>
        <taxon>Anomopoda</taxon>
        <taxon>Daphniidae</taxon>
        <taxon>Daphnia</taxon>
    </lineage>
</organism>
<keyword evidence="2" id="KW-1133">Transmembrane helix</keyword>
<sequence length="676" mass="74869">MATRMFLIICLLYVGLTRAEDIDFGDPNTCTLQNKECQVNMKVDCQSELSGFIQTPNFPNNMNSAQSGKYRLTISSCENSQITLILTDEDFFLGPQTNTFSVGNGLVIGANKIPPELSGSSDGGNELPNGDPTCEYESASNELWMEANLLAYRSNFKIQYNITVLTSNIHNYNETSGNMTSPGYGISYPSQTTEDIHVIDVTDVAGEYVDLLLTVNVLDIAGINGDYIKLGPGSEPSVDKSAVVLSWRVNKGVQFLIDGPKAHLVFNVLRPADAEQVSAKGFFISYQVIEKNLTTAAPMTTPMPTSPTPLPFDPDILLTDVVYHTYVGAEASSQLAEILQMYAESSGMLEKGEIVPNLTAVGTVQIVQVENCYHGWNVDMDICGLTHVIVRAFFQKTGETDVTYAFPTEEVKKAVREYGYIHEIILPEDLANLYWIFVGVVLILIILILLGLLIAWRQKMRRDAKKRRKYHEIKNDNHSVGADSDISITGVGKSSRFEMNSGVDNPNFVIDEQENGRPVMVYDPEKGTFYSRNSHRPTYQVRNVDQGPARSAAVLNVSPITSGFQRQNGSNRDKIANEGNDMSSIMPPLPTVPKRGILKTKSSSSPTNREFPNISSIPMEEMEDVVFDNDTFKNMQQRRYSPASSSSDTITSSSRSSRVNSISTDQQYELHDVVQF</sequence>
<evidence type="ECO:0008006" key="6">
    <source>
        <dbReference type="Google" id="ProtNLM"/>
    </source>
</evidence>
<keyword evidence="2" id="KW-0812">Transmembrane</keyword>
<evidence type="ECO:0000256" key="1">
    <source>
        <dbReference type="SAM" id="MobiDB-lite"/>
    </source>
</evidence>
<keyword evidence="2" id="KW-0472">Membrane</keyword>
<dbReference type="HOGENOM" id="CLU_406675_0_0_1"/>
<reference evidence="4 5" key="1">
    <citation type="journal article" date="2011" name="Science">
        <title>The ecoresponsive genome of Daphnia pulex.</title>
        <authorList>
            <person name="Colbourne J.K."/>
            <person name="Pfrender M.E."/>
            <person name="Gilbert D."/>
            <person name="Thomas W.K."/>
            <person name="Tucker A."/>
            <person name="Oakley T.H."/>
            <person name="Tokishita S."/>
            <person name="Aerts A."/>
            <person name="Arnold G.J."/>
            <person name="Basu M.K."/>
            <person name="Bauer D.J."/>
            <person name="Caceres C.E."/>
            <person name="Carmel L."/>
            <person name="Casola C."/>
            <person name="Choi J.H."/>
            <person name="Detter J.C."/>
            <person name="Dong Q."/>
            <person name="Dusheyko S."/>
            <person name="Eads B.D."/>
            <person name="Frohlich T."/>
            <person name="Geiler-Samerotte K.A."/>
            <person name="Gerlach D."/>
            <person name="Hatcher P."/>
            <person name="Jogdeo S."/>
            <person name="Krijgsveld J."/>
            <person name="Kriventseva E.V."/>
            <person name="Kultz D."/>
            <person name="Laforsch C."/>
            <person name="Lindquist E."/>
            <person name="Lopez J."/>
            <person name="Manak J.R."/>
            <person name="Muller J."/>
            <person name="Pangilinan J."/>
            <person name="Patwardhan R.P."/>
            <person name="Pitluck S."/>
            <person name="Pritham E.J."/>
            <person name="Rechtsteiner A."/>
            <person name="Rho M."/>
            <person name="Rogozin I.B."/>
            <person name="Sakarya O."/>
            <person name="Salamov A."/>
            <person name="Schaack S."/>
            <person name="Shapiro H."/>
            <person name="Shiga Y."/>
            <person name="Skalitzky C."/>
            <person name="Smith Z."/>
            <person name="Souvorov A."/>
            <person name="Sung W."/>
            <person name="Tang Z."/>
            <person name="Tsuchiya D."/>
            <person name="Tu H."/>
            <person name="Vos H."/>
            <person name="Wang M."/>
            <person name="Wolf Y.I."/>
            <person name="Yamagata H."/>
            <person name="Yamada T."/>
            <person name="Ye Y."/>
            <person name="Shaw J.R."/>
            <person name="Andrews J."/>
            <person name="Crease T.J."/>
            <person name="Tang H."/>
            <person name="Lucas S.M."/>
            <person name="Robertson H.M."/>
            <person name="Bork P."/>
            <person name="Koonin E.V."/>
            <person name="Zdobnov E.M."/>
            <person name="Grigoriev I.V."/>
            <person name="Lynch M."/>
            <person name="Boore J.L."/>
        </authorList>
    </citation>
    <scope>NUCLEOTIDE SEQUENCE [LARGE SCALE GENOMIC DNA]</scope>
</reference>
<evidence type="ECO:0000313" key="5">
    <source>
        <dbReference type="Proteomes" id="UP000000305"/>
    </source>
</evidence>
<evidence type="ECO:0000256" key="2">
    <source>
        <dbReference type="SAM" id="Phobius"/>
    </source>
</evidence>
<keyword evidence="5" id="KW-1185">Reference proteome</keyword>
<name>E9HY44_DAPPU</name>
<gene>
    <name evidence="4" type="ORF">DAPPUDRAFT_335601</name>
</gene>
<feature type="chain" id="PRO_5003242017" description="CUB domain-containing protein" evidence="3">
    <location>
        <begin position="20"/>
        <end position="676"/>
    </location>
</feature>
<accession>E9HY44</accession>
<dbReference type="EMBL" id="GL733109">
    <property type="protein sequence ID" value="EFX63332.1"/>
    <property type="molecule type" value="Genomic_DNA"/>
</dbReference>
<dbReference type="AlphaFoldDB" id="E9HY44"/>
<feature type="transmembrane region" description="Helical" evidence="2">
    <location>
        <begin position="433"/>
        <end position="456"/>
    </location>
</feature>
<evidence type="ECO:0000313" key="4">
    <source>
        <dbReference type="EMBL" id="EFX63332.1"/>
    </source>
</evidence>
<feature type="signal peptide" evidence="3">
    <location>
        <begin position="1"/>
        <end position="19"/>
    </location>
</feature>
<dbReference type="KEGG" id="dpx:DAPPUDRAFT_335601"/>
<dbReference type="OrthoDB" id="6345977at2759"/>
<feature type="region of interest" description="Disordered" evidence="1">
    <location>
        <begin position="636"/>
        <end position="676"/>
    </location>
</feature>
<feature type="compositionally biased region" description="Low complexity" evidence="1">
    <location>
        <begin position="644"/>
        <end position="665"/>
    </location>
</feature>
<proteinExistence type="predicted"/>
<dbReference type="InParanoid" id="E9HY44"/>
<evidence type="ECO:0000256" key="3">
    <source>
        <dbReference type="SAM" id="SignalP"/>
    </source>
</evidence>
<dbReference type="Proteomes" id="UP000000305">
    <property type="component" value="Unassembled WGS sequence"/>
</dbReference>
<keyword evidence="3" id="KW-0732">Signal</keyword>
<protein>
    <recommendedName>
        <fullName evidence="6">CUB domain-containing protein</fullName>
    </recommendedName>
</protein>